<dbReference type="Gene3D" id="2.60.120.10">
    <property type="entry name" value="Jelly Rolls"/>
    <property type="match status" value="1"/>
</dbReference>
<proteinExistence type="predicted"/>
<dbReference type="InterPro" id="IPR053146">
    <property type="entry name" value="QDO-like"/>
</dbReference>
<gene>
    <name evidence="2" type="ORF">PIN31115_01001</name>
</gene>
<keyword evidence="3" id="KW-1185">Reference proteome</keyword>
<accession>A0A5E4STD8</accession>
<protein>
    <submittedName>
        <fullName evidence="2">Cupin</fullName>
    </submittedName>
</protein>
<evidence type="ECO:0000313" key="3">
    <source>
        <dbReference type="Proteomes" id="UP000333828"/>
    </source>
</evidence>
<reference evidence="2 3" key="1">
    <citation type="submission" date="2019-08" db="EMBL/GenBank/DDBJ databases">
        <authorList>
            <person name="Peeters C."/>
        </authorList>
    </citation>
    <scope>NUCLEOTIDE SEQUENCE [LARGE SCALE GENOMIC DNA]</scope>
    <source>
        <strain evidence="2 3">LMG 31115</strain>
    </source>
</reference>
<dbReference type="Pfam" id="PF07883">
    <property type="entry name" value="Cupin_2"/>
    <property type="match status" value="1"/>
</dbReference>
<organism evidence="2 3">
    <name type="scientific">Pandoraea iniqua</name>
    <dbReference type="NCBI Taxonomy" id="2508288"/>
    <lineage>
        <taxon>Bacteria</taxon>
        <taxon>Pseudomonadati</taxon>
        <taxon>Pseudomonadota</taxon>
        <taxon>Betaproteobacteria</taxon>
        <taxon>Burkholderiales</taxon>
        <taxon>Burkholderiaceae</taxon>
        <taxon>Pandoraea</taxon>
    </lineage>
</organism>
<evidence type="ECO:0000259" key="1">
    <source>
        <dbReference type="Pfam" id="PF07883"/>
    </source>
</evidence>
<dbReference type="AlphaFoldDB" id="A0A5E4STD8"/>
<dbReference type="EMBL" id="CABPSI010000001">
    <property type="protein sequence ID" value="VVD78745.1"/>
    <property type="molecule type" value="Genomic_DNA"/>
</dbReference>
<feature type="domain" description="Cupin type-2" evidence="1">
    <location>
        <begin position="41"/>
        <end position="108"/>
    </location>
</feature>
<dbReference type="InterPro" id="IPR011051">
    <property type="entry name" value="RmlC_Cupin_sf"/>
</dbReference>
<dbReference type="PANTHER" id="PTHR36440:SF1">
    <property type="entry name" value="PUTATIVE (AFU_ORTHOLOGUE AFUA_8G07350)-RELATED"/>
    <property type="match status" value="1"/>
</dbReference>
<name>A0A5E4STD8_9BURK</name>
<sequence length="147" mass="16058">MQSEFNPHADTVSFANMAVRLVEGVSTPRHDSARDLTIMDMTVNPHGGAPMHRSLDEEKTFVLTQGRLRFTVGVTTQDVAAGDTVNVAKGEVHGFTNDADTPARMLLVSTPARHDAFFRAMAALPVPHESEAVRKVCETYRQVILGL</sequence>
<dbReference type="InterPro" id="IPR013096">
    <property type="entry name" value="Cupin_2"/>
</dbReference>
<dbReference type="RefSeq" id="WP_150683102.1">
    <property type="nucleotide sequence ID" value="NZ_CABPSI010000001.1"/>
</dbReference>
<dbReference type="PANTHER" id="PTHR36440">
    <property type="entry name" value="PUTATIVE (AFU_ORTHOLOGUE AFUA_8G07350)-RELATED"/>
    <property type="match status" value="1"/>
</dbReference>
<dbReference type="Proteomes" id="UP000333828">
    <property type="component" value="Unassembled WGS sequence"/>
</dbReference>
<dbReference type="InterPro" id="IPR014710">
    <property type="entry name" value="RmlC-like_jellyroll"/>
</dbReference>
<evidence type="ECO:0000313" key="2">
    <source>
        <dbReference type="EMBL" id="VVD78745.1"/>
    </source>
</evidence>
<dbReference type="SUPFAM" id="SSF51182">
    <property type="entry name" value="RmlC-like cupins"/>
    <property type="match status" value="1"/>
</dbReference>